<feature type="region of interest" description="Disordered" evidence="1">
    <location>
        <begin position="1"/>
        <end position="25"/>
    </location>
</feature>
<protein>
    <submittedName>
        <fullName evidence="2">Uncharacterized protein</fullName>
    </submittedName>
</protein>
<dbReference type="EMBL" id="JARK01001417">
    <property type="protein sequence ID" value="EYC05519.1"/>
    <property type="molecule type" value="Genomic_DNA"/>
</dbReference>
<keyword evidence="3" id="KW-1185">Reference proteome</keyword>
<evidence type="ECO:0000313" key="3">
    <source>
        <dbReference type="Proteomes" id="UP000024635"/>
    </source>
</evidence>
<evidence type="ECO:0000256" key="1">
    <source>
        <dbReference type="SAM" id="MobiDB-lite"/>
    </source>
</evidence>
<organism evidence="2 3">
    <name type="scientific">Ancylostoma ceylanicum</name>
    <dbReference type="NCBI Taxonomy" id="53326"/>
    <lineage>
        <taxon>Eukaryota</taxon>
        <taxon>Metazoa</taxon>
        <taxon>Ecdysozoa</taxon>
        <taxon>Nematoda</taxon>
        <taxon>Chromadorea</taxon>
        <taxon>Rhabditida</taxon>
        <taxon>Rhabditina</taxon>
        <taxon>Rhabditomorpha</taxon>
        <taxon>Strongyloidea</taxon>
        <taxon>Ancylostomatidae</taxon>
        <taxon>Ancylostomatinae</taxon>
        <taxon>Ancylostoma</taxon>
    </lineage>
</organism>
<reference evidence="3" key="1">
    <citation type="journal article" date="2015" name="Nat. Genet.">
        <title>The genome and transcriptome of the zoonotic hookworm Ancylostoma ceylanicum identify infection-specific gene families.</title>
        <authorList>
            <person name="Schwarz E.M."/>
            <person name="Hu Y."/>
            <person name="Antoshechkin I."/>
            <person name="Miller M.M."/>
            <person name="Sternberg P.W."/>
            <person name="Aroian R.V."/>
        </authorList>
    </citation>
    <scope>NUCLEOTIDE SEQUENCE</scope>
    <source>
        <strain evidence="3">HY135</strain>
    </source>
</reference>
<dbReference type="AlphaFoldDB" id="A0A016TR71"/>
<sequence length="75" mass="8334">MSSPSSLELGALDAPRSRHRNQSDISSSWLMLGTARTHLLPPMDELGVPGRMFRSASLHRRHFSAEGFAAGRNWM</sequence>
<dbReference type="Proteomes" id="UP000024635">
    <property type="component" value="Unassembled WGS sequence"/>
</dbReference>
<name>A0A016TR71_9BILA</name>
<comment type="caution">
    <text evidence="2">The sequence shown here is derived from an EMBL/GenBank/DDBJ whole genome shotgun (WGS) entry which is preliminary data.</text>
</comment>
<evidence type="ECO:0000313" key="2">
    <source>
        <dbReference type="EMBL" id="EYC05519.1"/>
    </source>
</evidence>
<gene>
    <name evidence="2" type="primary">Acey_s0081.g1417</name>
    <name evidence="2" type="ORF">Y032_0081g1417</name>
</gene>
<proteinExistence type="predicted"/>
<accession>A0A016TR71</accession>